<organism evidence="2 3">
    <name type="scientific">Mumia zhuanghuii</name>
    <dbReference type="NCBI Taxonomy" id="2585211"/>
    <lineage>
        <taxon>Bacteria</taxon>
        <taxon>Bacillati</taxon>
        <taxon>Actinomycetota</taxon>
        <taxon>Actinomycetes</taxon>
        <taxon>Propionibacteriales</taxon>
        <taxon>Nocardioidaceae</taxon>
        <taxon>Mumia</taxon>
    </lineage>
</organism>
<dbReference type="PROSITE" id="PS50268">
    <property type="entry name" value="CADHERIN_2"/>
    <property type="match status" value="1"/>
</dbReference>
<dbReference type="OrthoDB" id="9758957at2"/>
<dbReference type="GO" id="GO:0016020">
    <property type="term" value="C:membrane"/>
    <property type="evidence" value="ECO:0007669"/>
    <property type="project" value="InterPro"/>
</dbReference>
<dbReference type="Proteomes" id="UP000306740">
    <property type="component" value="Unassembled WGS sequence"/>
</dbReference>
<dbReference type="InterPro" id="IPR002126">
    <property type="entry name" value="Cadherin-like_dom"/>
</dbReference>
<sequence length="787" mass="79822">MAATVTAVGAGAAAAADLNRDFVYTCNVVAAGLPLGDHQVGVNARVTVPDQVVPGEVIPTRKTQITLTLPETLRNATYGLLGARSASGYSNDSSISVTAEGVPDTFTYPIANLAADWSPVPPDATTPWQIPTEGDVPPITVPSTEDYPNLELPTDAVIHMPGTFNVIASLRNAAGELVGGEGAVTMRCSINGTDDVFGAIPIVAPDVNEPPTAGDVSAETAYGTPVDVTLQGADPDGDDLTYSYGQPANGTVSGSGANVTYTPNAGFSGTDSFTYTVSDGEDEATGTVTVTVGEQPNAAPVALDGTATTDEGTPVDITLSASDPDGDDLTYSYTQPENGTVTGDGPSVTYTPEDGFVGSDAFTFTVDDGNGGTDTATVAITVNEVDDNTPPTAGGVSVTTYEGDAVEITLDGADADGDELTYTYTQPANGTVTGDGPGVTYTPNDGFFGVDVFSYTVSDGTDSATGTVAVTVYEVVDPPNTPPTAGDVAATTDEGEAVEVELAGADADGDDLTYTYTQPANGTVTGDGATVTYTPADGFSGTDTFDYTVSDGQAEATGTVTVTVDEVVDPNTPPTAGDVSATTDEGEAVEVELAGADADGDDLTYSYEQPANGTVTGDGPTVTYTPADGFSGTDTFDYTVSDGQDEATGTVTVTVNEVVDPPTNTPPTAGDVSATTDQGKAVAIVLKGADADGDTLAYSYGTPANGTVTGTGANVTYTPNAGFSGTDTFTYTVNDGKGGTDTGTVTVTVKKVDQPPVDKCGPQPNPFREPIKWLKWLACKLLGHLKH</sequence>
<reference evidence="2 3" key="1">
    <citation type="submission" date="2019-05" db="EMBL/GenBank/DDBJ databases">
        <title>Mumia sp. nov., isolated from the intestinal contents of plateau pika (Ochotona curzoniae) in the Qinghai-Tibet plateau of China.</title>
        <authorList>
            <person name="Tian Z."/>
        </authorList>
    </citation>
    <scope>NUCLEOTIDE SEQUENCE [LARGE SCALE GENOMIC DNA]</scope>
    <source>
        <strain evidence="3">527</strain>
    </source>
</reference>
<dbReference type="GO" id="GO:0005509">
    <property type="term" value="F:calcium ion binding"/>
    <property type="evidence" value="ECO:0007669"/>
    <property type="project" value="InterPro"/>
</dbReference>
<dbReference type="Pfam" id="PF20611">
    <property type="entry name" value="DUF6801"/>
    <property type="match status" value="1"/>
</dbReference>
<evidence type="ECO:0000259" key="1">
    <source>
        <dbReference type="PROSITE" id="PS50268"/>
    </source>
</evidence>
<dbReference type="InterPro" id="IPR046542">
    <property type="entry name" value="DUF6801"/>
</dbReference>
<dbReference type="PANTHER" id="PTHR34720">
    <property type="entry name" value="MICROCYSTIN DEPENDENT PROTEIN"/>
    <property type="match status" value="1"/>
</dbReference>
<accession>A0A5C4ML73</accession>
<proteinExistence type="predicted"/>
<dbReference type="RefSeq" id="WP_139086365.1">
    <property type="nucleotide sequence ID" value="NZ_VDFR01000055.1"/>
</dbReference>
<dbReference type="InterPro" id="IPR022409">
    <property type="entry name" value="PKD/Chitinase_dom"/>
</dbReference>
<gene>
    <name evidence="2" type="ORF">FHE65_12295</name>
</gene>
<dbReference type="Pfam" id="PF17963">
    <property type="entry name" value="Big_9"/>
    <property type="match status" value="6"/>
</dbReference>
<dbReference type="InterPro" id="IPR035986">
    <property type="entry name" value="PKD_dom_sf"/>
</dbReference>
<name>A0A5C4ML73_9ACTN</name>
<dbReference type="SMART" id="SM00089">
    <property type="entry name" value="PKD"/>
    <property type="match status" value="5"/>
</dbReference>
<comment type="caution">
    <text evidence="2">The sequence shown here is derived from an EMBL/GenBank/DDBJ whole genome shotgun (WGS) entry which is preliminary data.</text>
</comment>
<protein>
    <submittedName>
        <fullName evidence="2">Tandem-95 repeat protein</fullName>
    </submittedName>
</protein>
<dbReference type="PANTHER" id="PTHR34720:SF9">
    <property type="entry name" value="BLR4714 PROTEIN"/>
    <property type="match status" value="1"/>
</dbReference>
<dbReference type="AlphaFoldDB" id="A0A5C4ML73"/>
<dbReference type="Gene3D" id="2.60.40.3440">
    <property type="match status" value="5"/>
</dbReference>
<dbReference type="NCBIfam" id="NF012211">
    <property type="entry name" value="tand_rpt_95"/>
    <property type="match status" value="6"/>
</dbReference>
<evidence type="ECO:0000313" key="2">
    <source>
        <dbReference type="EMBL" id="TNC46508.1"/>
    </source>
</evidence>
<dbReference type="SUPFAM" id="SSF49299">
    <property type="entry name" value="PKD domain"/>
    <property type="match status" value="1"/>
</dbReference>
<dbReference type="EMBL" id="VDFR01000055">
    <property type="protein sequence ID" value="TNC46508.1"/>
    <property type="molecule type" value="Genomic_DNA"/>
</dbReference>
<feature type="domain" description="Cadherin" evidence="1">
    <location>
        <begin position="312"/>
        <end position="393"/>
    </location>
</feature>
<evidence type="ECO:0000313" key="3">
    <source>
        <dbReference type="Proteomes" id="UP000306740"/>
    </source>
</evidence>
<dbReference type="Gene3D" id="2.60.40.2810">
    <property type="match status" value="1"/>
</dbReference>
<dbReference type="GO" id="GO:0007156">
    <property type="term" value="P:homophilic cell adhesion via plasma membrane adhesion molecules"/>
    <property type="evidence" value="ECO:0007669"/>
    <property type="project" value="InterPro"/>
</dbReference>